<proteinExistence type="predicted"/>
<feature type="transmembrane region" description="Helical" evidence="5">
    <location>
        <begin position="204"/>
        <end position="225"/>
    </location>
</feature>
<keyword evidence="6" id="KW-1185">Reference proteome</keyword>
<organism evidence="6 7">
    <name type="scientific">Parastrongyloides trichosuri</name>
    <name type="common">Possum-specific nematode worm</name>
    <dbReference type="NCBI Taxonomy" id="131310"/>
    <lineage>
        <taxon>Eukaryota</taxon>
        <taxon>Metazoa</taxon>
        <taxon>Ecdysozoa</taxon>
        <taxon>Nematoda</taxon>
        <taxon>Chromadorea</taxon>
        <taxon>Rhabditida</taxon>
        <taxon>Tylenchina</taxon>
        <taxon>Panagrolaimomorpha</taxon>
        <taxon>Strongyloidoidea</taxon>
        <taxon>Strongyloididae</taxon>
        <taxon>Parastrongyloides</taxon>
    </lineage>
</organism>
<feature type="transmembrane region" description="Helical" evidence="5">
    <location>
        <begin position="30"/>
        <end position="51"/>
    </location>
</feature>
<evidence type="ECO:0000256" key="2">
    <source>
        <dbReference type="ARBA" id="ARBA00022692"/>
    </source>
</evidence>
<evidence type="ECO:0000256" key="1">
    <source>
        <dbReference type="ARBA" id="ARBA00004370"/>
    </source>
</evidence>
<feature type="transmembrane region" description="Helical" evidence="5">
    <location>
        <begin position="165"/>
        <end position="184"/>
    </location>
</feature>
<dbReference type="WBParaSite" id="PTRK_0001747866.1">
    <property type="protein sequence ID" value="PTRK_0001747866.1"/>
    <property type="gene ID" value="PTRK_0001747866"/>
</dbReference>
<reference evidence="7" key="1">
    <citation type="submission" date="2017-02" db="UniProtKB">
        <authorList>
            <consortium name="WormBaseParasite"/>
        </authorList>
    </citation>
    <scope>IDENTIFICATION</scope>
</reference>
<dbReference type="PROSITE" id="PS00237">
    <property type="entry name" value="G_PROTEIN_RECEP_F1_1"/>
    <property type="match status" value="1"/>
</dbReference>
<dbReference type="InterPro" id="IPR000276">
    <property type="entry name" value="GPCR_Rhodpsn"/>
</dbReference>
<name>A0A0N5A6C6_PARTI</name>
<accession>A0A0N5A6C6</accession>
<evidence type="ECO:0000313" key="7">
    <source>
        <dbReference type="WBParaSite" id="PTRK_0001747866.1"/>
    </source>
</evidence>
<keyword evidence="2 5" id="KW-0812">Transmembrane</keyword>
<feature type="transmembrane region" description="Helical" evidence="5">
    <location>
        <begin position="6"/>
        <end position="23"/>
    </location>
</feature>
<dbReference type="Proteomes" id="UP000038045">
    <property type="component" value="Unplaced"/>
</dbReference>
<dbReference type="Pfam" id="PF10323">
    <property type="entry name" value="7TM_GPCR_Srv"/>
    <property type="match status" value="1"/>
</dbReference>
<feature type="transmembrane region" description="Helical" evidence="5">
    <location>
        <begin position="114"/>
        <end position="133"/>
    </location>
</feature>
<evidence type="ECO:0000256" key="3">
    <source>
        <dbReference type="ARBA" id="ARBA00022989"/>
    </source>
</evidence>
<evidence type="ECO:0000256" key="5">
    <source>
        <dbReference type="SAM" id="Phobius"/>
    </source>
</evidence>
<dbReference type="InterPro" id="IPR019426">
    <property type="entry name" value="7TM_GPCR_serpentine_rcpt_Srv"/>
</dbReference>
<comment type="subcellular location">
    <subcellularLocation>
        <location evidence="1">Membrane</location>
    </subcellularLocation>
</comment>
<dbReference type="AlphaFoldDB" id="A0A0N5A6C6"/>
<keyword evidence="4 5" id="KW-0472">Membrane</keyword>
<dbReference type="GO" id="GO:0004930">
    <property type="term" value="F:G protein-coupled receptor activity"/>
    <property type="evidence" value="ECO:0007669"/>
    <property type="project" value="InterPro"/>
</dbReference>
<feature type="transmembrane region" description="Helical" evidence="5">
    <location>
        <begin position="71"/>
        <end position="93"/>
    </location>
</feature>
<sequence>MENFFILYILICIYLVYEVKNPNAHFHSSFVIHFTFNAFFDLLSTVCVLVFRRLPQWELATEYFLTHQSAAKAYKVLFFQSMAITICGNIIMASNRFFALYNPLNYKRIWNVKISFIIIIFQVLICYASYIHILCAKTVFKYDNQSQSYNFSTPDKTLSLTNNGVLLFFCIFGIIMLSVMNFLISLKFKHIFNKDDHNKYGSQITMLIFMCLTTLFLIITSVQLVVRSIAIDTNNTFMKYTMNNYFFYSIPILNTLQPYLILILSHQLRKDVLKFLCSIPHKKICTSNGDKVKAISLNDHNNNVMRK</sequence>
<dbReference type="GO" id="GO:0016020">
    <property type="term" value="C:membrane"/>
    <property type="evidence" value="ECO:0007669"/>
    <property type="project" value="UniProtKB-SubCell"/>
</dbReference>
<dbReference type="PANTHER" id="PTHR31552">
    <property type="entry name" value="SERPENTINE RECEPTOR CLASS GAMMA"/>
    <property type="match status" value="1"/>
</dbReference>
<feature type="transmembrane region" description="Helical" evidence="5">
    <location>
        <begin position="245"/>
        <end position="264"/>
    </location>
</feature>
<dbReference type="Gene3D" id="1.20.1070.10">
    <property type="entry name" value="Rhodopsin 7-helix transmembrane proteins"/>
    <property type="match status" value="1"/>
</dbReference>
<evidence type="ECO:0000256" key="4">
    <source>
        <dbReference type="ARBA" id="ARBA00023136"/>
    </source>
</evidence>
<dbReference type="SUPFAM" id="SSF81321">
    <property type="entry name" value="Family A G protein-coupled receptor-like"/>
    <property type="match status" value="1"/>
</dbReference>
<evidence type="ECO:0000313" key="6">
    <source>
        <dbReference type="Proteomes" id="UP000038045"/>
    </source>
</evidence>
<dbReference type="PANTHER" id="PTHR31552:SF8">
    <property type="entry name" value="SERPENTINE RECEPTOR CLASS GAMMA"/>
    <property type="match status" value="1"/>
</dbReference>
<protein>
    <submittedName>
        <fullName evidence="7">Serpentine receptor class gamma</fullName>
    </submittedName>
</protein>
<keyword evidence="3 5" id="KW-1133">Transmembrane helix</keyword>